<dbReference type="PROSITE" id="PS50943">
    <property type="entry name" value="HTH_CROC1"/>
    <property type="match status" value="1"/>
</dbReference>
<dbReference type="EMBL" id="SWBM01000004">
    <property type="protein sequence ID" value="TKC15834.1"/>
    <property type="molecule type" value="Genomic_DNA"/>
</dbReference>
<evidence type="ECO:0000313" key="3">
    <source>
        <dbReference type="Proteomes" id="UP000307756"/>
    </source>
</evidence>
<dbReference type="InterPro" id="IPR011990">
    <property type="entry name" value="TPR-like_helical_dom_sf"/>
</dbReference>
<dbReference type="AlphaFoldDB" id="A0A4U1D191"/>
<sequence length="293" mass="34377">MNLEELCFGDILKSIRIQRGYTVESLSDGICTPEELDEFEKEIKYPTIDQLFKMSQKLNVNLSNFFDFGATSSFRYDIAVMELIKKFKYERDYHSILEVVVKEKDNAFFKHTSYQQFLIWHEGICKYYLQNKKDESIELLQYALGLTNPARTNLTEREIEILTSMAIIEKDFGNFELSKEMLLDALNHTDNLPHLLDPRVKVRILYAIAQVLTKQEKYEESLKYCKNGINHCINSQDMLLFPDFHYQIGENLLKSGAILKGKQYIADAIYIFKLQKNDKFAKLVEEELEKLLK</sequence>
<dbReference type="RefSeq" id="WP_136832779.1">
    <property type="nucleotide sequence ID" value="NZ_SWBM01000004.1"/>
</dbReference>
<protein>
    <submittedName>
        <fullName evidence="2">Helix-turn-helix transcriptional regulator</fullName>
    </submittedName>
</protein>
<dbReference type="InterPro" id="IPR010982">
    <property type="entry name" value="Lambda_DNA-bd_dom_sf"/>
</dbReference>
<dbReference type="SUPFAM" id="SSF47413">
    <property type="entry name" value="lambda repressor-like DNA-binding domains"/>
    <property type="match status" value="1"/>
</dbReference>
<accession>A0A4U1D191</accession>
<dbReference type="Pfam" id="PF18768">
    <property type="entry name" value="RNPP_C"/>
    <property type="match status" value="1"/>
</dbReference>
<dbReference type="GO" id="GO:0003677">
    <property type="term" value="F:DNA binding"/>
    <property type="evidence" value="ECO:0007669"/>
    <property type="project" value="InterPro"/>
</dbReference>
<dbReference type="InterPro" id="IPR041315">
    <property type="entry name" value="PlcR_TPR"/>
</dbReference>
<dbReference type="PANTHER" id="PTHR37038:SF14">
    <property type="entry name" value="TRANSCRIPTIONAL ACTIVATOR"/>
    <property type="match status" value="1"/>
</dbReference>
<name>A0A4U1D191_9BACI</name>
<reference evidence="2 3" key="1">
    <citation type="journal article" date="2011" name="J. Microbiol.">
        <title>Bacillus kyonggiensis sp. nov., isolated from soil of a lettuce field.</title>
        <authorList>
            <person name="Dong K."/>
            <person name="Lee S."/>
        </authorList>
    </citation>
    <scope>NUCLEOTIDE SEQUENCE [LARGE SCALE GENOMIC DNA]</scope>
    <source>
        <strain evidence="2 3">NB22</strain>
    </source>
</reference>
<dbReference type="Proteomes" id="UP000307756">
    <property type="component" value="Unassembled WGS sequence"/>
</dbReference>
<dbReference type="Gene3D" id="1.25.40.10">
    <property type="entry name" value="Tetratricopeptide repeat domain"/>
    <property type="match status" value="1"/>
</dbReference>
<organism evidence="2 3">
    <name type="scientific">Robertmurraya kyonggiensis</name>
    <dbReference type="NCBI Taxonomy" id="1037680"/>
    <lineage>
        <taxon>Bacteria</taxon>
        <taxon>Bacillati</taxon>
        <taxon>Bacillota</taxon>
        <taxon>Bacilli</taxon>
        <taxon>Bacillales</taxon>
        <taxon>Bacillaceae</taxon>
        <taxon>Robertmurraya</taxon>
    </lineage>
</organism>
<evidence type="ECO:0000313" key="2">
    <source>
        <dbReference type="EMBL" id="TKC15834.1"/>
    </source>
</evidence>
<dbReference type="Pfam" id="PF01381">
    <property type="entry name" value="HTH_3"/>
    <property type="match status" value="1"/>
</dbReference>
<keyword evidence="3" id="KW-1185">Reference proteome</keyword>
<dbReference type="CDD" id="cd00093">
    <property type="entry name" value="HTH_XRE"/>
    <property type="match status" value="1"/>
</dbReference>
<proteinExistence type="predicted"/>
<dbReference type="InterPro" id="IPR001387">
    <property type="entry name" value="Cro/C1-type_HTH"/>
</dbReference>
<dbReference type="PANTHER" id="PTHR37038">
    <property type="entry name" value="TRANSCRIPTIONAL REGULATOR-RELATED"/>
    <property type="match status" value="1"/>
</dbReference>
<dbReference type="InterPro" id="IPR053163">
    <property type="entry name" value="HTH-type_regulator_Rgg"/>
</dbReference>
<dbReference type="OrthoDB" id="1150409at2"/>
<gene>
    <name evidence="2" type="ORF">FA727_17100</name>
</gene>
<dbReference type="SUPFAM" id="SSF48452">
    <property type="entry name" value="TPR-like"/>
    <property type="match status" value="1"/>
</dbReference>
<evidence type="ECO:0000259" key="1">
    <source>
        <dbReference type="PROSITE" id="PS50943"/>
    </source>
</evidence>
<feature type="domain" description="HTH cro/C1-type" evidence="1">
    <location>
        <begin position="12"/>
        <end position="65"/>
    </location>
</feature>
<comment type="caution">
    <text evidence="2">The sequence shown here is derived from an EMBL/GenBank/DDBJ whole genome shotgun (WGS) entry which is preliminary data.</text>
</comment>